<evidence type="ECO:0000313" key="2">
    <source>
        <dbReference type="EMBL" id="ACK54827.1"/>
    </source>
</evidence>
<dbReference type="EMBL" id="CP001281">
    <property type="protein sequence ID" value="ACK54827.1"/>
    <property type="molecule type" value="Genomic_DNA"/>
</dbReference>
<accession>C4ZPI1</accession>
<feature type="region of interest" description="Disordered" evidence="1">
    <location>
        <begin position="59"/>
        <end position="88"/>
    </location>
</feature>
<dbReference type="AlphaFoldDB" id="C4ZPI1"/>
<gene>
    <name evidence="2" type="ordered locus">Tmz1t_2086</name>
</gene>
<proteinExistence type="predicted"/>
<dbReference type="KEGG" id="tmz:Tmz1t_2086"/>
<sequence>MPLPRSLPGRRLSRLGAGLLFGQYAQGNLENEVLREFRQLFSDGLRYLIETGRRQDLTSMAAPADDMPDTVGNSQHVGRSYRPSELSK</sequence>
<reference evidence="3" key="1">
    <citation type="submission" date="2009-05" db="EMBL/GenBank/DDBJ databases">
        <title>Complete sequence of chromosome of Thauera sp. MZ1T.</title>
        <authorList>
            <consortium name="US DOE Joint Genome Institute"/>
            <person name="Lucas S."/>
            <person name="Copeland A."/>
            <person name="Lapidus A."/>
            <person name="Glavina del Rio T."/>
            <person name="Dalin E."/>
            <person name="Tice H."/>
            <person name="Bruce D."/>
            <person name="Goodwin L."/>
            <person name="Pitluck S."/>
            <person name="Sims D."/>
            <person name="Brettin T."/>
            <person name="Detter J.C."/>
            <person name="Han C."/>
            <person name="Larimer F."/>
            <person name="Land M."/>
            <person name="Hauser L."/>
            <person name="Kyrpides N."/>
            <person name="Mikhailova N."/>
            <person name="Sayler G.S."/>
        </authorList>
    </citation>
    <scope>NUCLEOTIDE SEQUENCE [LARGE SCALE GENOMIC DNA]</scope>
    <source>
        <strain evidence="3">MZ1T</strain>
    </source>
</reference>
<dbReference type="Proteomes" id="UP000002186">
    <property type="component" value="Chromosome"/>
</dbReference>
<name>C4ZPI1_THASP</name>
<organism evidence="2 3">
    <name type="scientific">Thauera aminoaromatica</name>
    <dbReference type="NCBI Taxonomy" id="164330"/>
    <lineage>
        <taxon>Bacteria</taxon>
        <taxon>Pseudomonadati</taxon>
        <taxon>Pseudomonadota</taxon>
        <taxon>Betaproteobacteria</taxon>
        <taxon>Rhodocyclales</taxon>
        <taxon>Zoogloeaceae</taxon>
        <taxon>Thauera</taxon>
    </lineage>
</organism>
<dbReference type="STRING" id="85643.Tmz1t_2086"/>
<keyword evidence="3" id="KW-1185">Reference proteome</keyword>
<dbReference type="HOGENOM" id="CLU_2467978_0_0_4"/>
<reference evidence="2 3" key="2">
    <citation type="journal article" date="2012" name="Stand. Genomic Sci.">
        <title>Complete genome sequence of Thauera aminoaromatica strain MZ1T.</title>
        <authorList>
            <person name="Jiang K."/>
            <person name="Sanseverino J."/>
            <person name="Chauhan A."/>
            <person name="Lucas S."/>
            <person name="Copeland A."/>
            <person name="Lapidus A."/>
            <person name="Del Rio T.G."/>
            <person name="Dalin E."/>
            <person name="Tice H."/>
            <person name="Bruce D."/>
            <person name="Goodwin L."/>
            <person name="Pitluck S."/>
            <person name="Sims D."/>
            <person name="Brettin T."/>
            <person name="Detter J.C."/>
            <person name="Han C."/>
            <person name="Chang Y.J."/>
            <person name="Larimer F."/>
            <person name="Land M."/>
            <person name="Hauser L."/>
            <person name="Kyrpides N.C."/>
            <person name="Mikhailova N."/>
            <person name="Moser S."/>
            <person name="Jegier P."/>
            <person name="Close D."/>
            <person name="Debruyn J.M."/>
            <person name="Wang Y."/>
            <person name="Layton A.C."/>
            <person name="Allen M.S."/>
            <person name="Sayler G.S."/>
        </authorList>
    </citation>
    <scope>NUCLEOTIDE SEQUENCE [LARGE SCALE GENOMIC DNA]</scope>
    <source>
        <strain evidence="2 3">MZ1T</strain>
    </source>
</reference>
<evidence type="ECO:0000313" key="3">
    <source>
        <dbReference type="Proteomes" id="UP000002186"/>
    </source>
</evidence>
<evidence type="ECO:0000256" key="1">
    <source>
        <dbReference type="SAM" id="MobiDB-lite"/>
    </source>
</evidence>
<protein>
    <submittedName>
        <fullName evidence="2">Uncharacterized protein</fullName>
    </submittedName>
</protein>